<proteinExistence type="predicted"/>
<accession>A0A2U3KVH2</accession>
<dbReference type="Proteomes" id="UP000238701">
    <property type="component" value="Unassembled WGS sequence"/>
</dbReference>
<sequence length="116" mass="12892">MTVTLRSSYLSTESSYLDLGRELAQMVYGHDIDHVLLLHLGAFGSTILPDALDLLEKKGFKLVTIEEAESNPVYEGDPDVGSQYGGTLLELWMEAKKIKFPPAMAKPYKELAEICK</sequence>
<reference evidence="2" key="1">
    <citation type="submission" date="2018-02" db="EMBL/GenBank/DDBJ databases">
        <authorList>
            <person name="Hausmann B."/>
        </authorList>
    </citation>
    <scope>NUCLEOTIDE SEQUENCE [LARGE SCALE GENOMIC DNA]</scope>
    <source>
        <strain evidence="2">Peat soil MAG SbA1</strain>
    </source>
</reference>
<dbReference type="AlphaFoldDB" id="A0A2U3KVH2"/>
<name>A0A2U3KVH2_9BACT</name>
<evidence type="ECO:0000313" key="1">
    <source>
        <dbReference type="EMBL" id="SPF43557.1"/>
    </source>
</evidence>
<dbReference type="OrthoDB" id="115239at2"/>
<organism evidence="1 2">
    <name type="scientific">Candidatus Sulfotelmatobacter kueseliae</name>
    <dbReference type="NCBI Taxonomy" id="2042962"/>
    <lineage>
        <taxon>Bacteria</taxon>
        <taxon>Pseudomonadati</taxon>
        <taxon>Acidobacteriota</taxon>
        <taxon>Terriglobia</taxon>
        <taxon>Terriglobales</taxon>
        <taxon>Candidatus Korobacteraceae</taxon>
        <taxon>Candidatus Sulfotelmatobacter</taxon>
    </lineage>
</organism>
<protein>
    <submittedName>
        <fullName evidence="1">Polysaccharide deacetylase</fullName>
    </submittedName>
</protein>
<gene>
    <name evidence="1" type="ORF">SBA1_50009</name>
</gene>
<dbReference type="EMBL" id="OMOD01000144">
    <property type="protein sequence ID" value="SPF43557.1"/>
    <property type="molecule type" value="Genomic_DNA"/>
</dbReference>
<evidence type="ECO:0000313" key="2">
    <source>
        <dbReference type="Proteomes" id="UP000238701"/>
    </source>
</evidence>